<dbReference type="InterPro" id="IPR017972">
    <property type="entry name" value="Cyt_P450_CS"/>
</dbReference>
<dbReference type="PROSITE" id="PS00086">
    <property type="entry name" value="CYTOCHROME_P450"/>
    <property type="match status" value="1"/>
</dbReference>
<accession>A0ABS5DZS1</accession>
<comment type="caution">
    <text evidence="8">The sequence shown here is derived from an EMBL/GenBank/DDBJ whole genome shotgun (WGS) entry which is preliminary data.</text>
</comment>
<keyword evidence="5 7" id="KW-0408">Iron</keyword>
<dbReference type="PRINTS" id="PR00385">
    <property type="entry name" value="P450"/>
</dbReference>
<reference evidence="8 9" key="1">
    <citation type="submission" date="2021-04" db="EMBL/GenBank/DDBJ databases">
        <title>The genome sequence of type strain Ideonella paludis KCTC 32238.</title>
        <authorList>
            <person name="Liu Y."/>
        </authorList>
    </citation>
    <scope>NUCLEOTIDE SEQUENCE [LARGE SCALE GENOMIC DNA]</scope>
    <source>
        <strain evidence="8 9">KCTC 32238</strain>
    </source>
</reference>
<evidence type="ECO:0000256" key="1">
    <source>
        <dbReference type="ARBA" id="ARBA00010617"/>
    </source>
</evidence>
<keyword evidence="3 7" id="KW-0479">Metal-binding</keyword>
<gene>
    <name evidence="8" type="ORF">KAK11_15075</name>
</gene>
<evidence type="ECO:0000256" key="6">
    <source>
        <dbReference type="ARBA" id="ARBA00023033"/>
    </source>
</evidence>
<dbReference type="InterPro" id="IPR001128">
    <property type="entry name" value="Cyt_P450"/>
</dbReference>
<sequence length="472" mass="52550">MVAPKFCPHYPAPVERRPPWWRMFFSKQHSWLDGLYVRSYTMKMGELHLPGLDLYMVNEPSLVKRVLVSEADAFPKSDLLGQALRPLLGDSIFTTHGEQWRQQRALMEPAFEAARVRHVYGHMQAAAQAMVARLRARGQGPSFIDMEAEMTHVAADIILRTILSQPLEAGDATKVFEAFSRYQALAPKMVLPALFGLRWWRPWRGRAKSEAAAVEIRALLVKLIKPRYEASRAGDPSAGPVDLLSYLLAARDPQTGEGFSFEELVDQVAMLFLAGHETSASALSWSLHLMAQSPDIQERMHDEAEVGLPDESCDPSDLRALVLCRNVFKETLRLFPPVGFLARQAAGPCVMRDKTLKAAATVVVSPWLIQRHRQLWARPDEFDPDRYESDSAADQPSAQESSRVGYLPFGMGPRVCIGAAFAQQEAALILATMAKHFVVAPVPGHVPKPVGRLTIRSGNGIWLALSRREALS</sequence>
<dbReference type="InterPro" id="IPR050196">
    <property type="entry name" value="Cytochrome_P450_Monoox"/>
</dbReference>
<name>A0ABS5DZS1_9BURK</name>
<dbReference type="Proteomes" id="UP000672097">
    <property type="component" value="Unassembled WGS sequence"/>
</dbReference>
<evidence type="ECO:0000256" key="3">
    <source>
        <dbReference type="ARBA" id="ARBA00022723"/>
    </source>
</evidence>
<comment type="similarity">
    <text evidence="1 7">Belongs to the cytochrome P450 family.</text>
</comment>
<evidence type="ECO:0000256" key="2">
    <source>
        <dbReference type="ARBA" id="ARBA00022617"/>
    </source>
</evidence>
<proteinExistence type="inferred from homology"/>
<dbReference type="PRINTS" id="PR00463">
    <property type="entry name" value="EP450I"/>
</dbReference>
<keyword evidence="6 7" id="KW-0503">Monooxygenase</keyword>
<organism evidence="8 9">
    <name type="scientific">Ideonella paludis</name>
    <dbReference type="NCBI Taxonomy" id="1233411"/>
    <lineage>
        <taxon>Bacteria</taxon>
        <taxon>Pseudomonadati</taxon>
        <taxon>Pseudomonadota</taxon>
        <taxon>Betaproteobacteria</taxon>
        <taxon>Burkholderiales</taxon>
        <taxon>Sphaerotilaceae</taxon>
        <taxon>Ideonella</taxon>
    </lineage>
</organism>
<evidence type="ECO:0000256" key="4">
    <source>
        <dbReference type="ARBA" id="ARBA00023002"/>
    </source>
</evidence>
<dbReference type="Pfam" id="PF00067">
    <property type="entry name" value="p450"/>
    <property type="match status" value="1"/>
</dbReference>
<evidence type="ECO:0000313" key="9">
    <source>
        <dbReference type="Proteomes" id="UP000672097"/>
    </source>
</evidence>
<evidence type="ECO:0000256" key="5">
    <source>
        <dbReference type="ARBA" id="ARBA00023004"/>
    </source>
</evidence>
<keyword evidence="4 7" id="KW-0560">Oxidoreductase</keyword>
<dbReference type="InterPro" id="IPR036396">
    <property type="entry name" value="Cyt_P450_sf"/>
</dbReference>
<dbReference type="Gene3D" id="1.10.630.10">
    <property type="entry name" value="Cytochrome P450"/>
    <property type="match status" value="1"/>
</dbReference>
<dbReference type="PANTHER" id="PTHR24291:SF50">
    <property type="entry name" value="BIFUNCTIONAL ALBAFLAVENONE MONOOXYGENASE_TERPENE SYNTHASE"/>
    <property type="match status" value="1"/>
</dbReference>
<evidence type="ECO:0000256" key="7">
    <source>
        <dbReference type="RuleBase" id="RU000461"/>
    </source>
</evidence>
<dbReference type="InterPro" id="IPR002401">
    <property type="entry name" value="Cyt_P450_E_grp-I"/>
</dbReference>
<dbReference type="EMBL" id="JAGQDG010000005">
    <property type="protein sequence ID" value="MBQ0936653.1"/>
    <property type="molecule type" value="Genomic_DNA"/>
</dbReference>
<keyword evidence="9" id="KW-1185">Reference proteome</keyword>
<evidence type="ECO:0000313" key="8">
    <source>
        <dbReference type="EMBL" id="MBQ0936653.1"/>
    </source>
</evidence>
<keyword evidence="2 7" id="KW-0349">Heme</keyword>
<dbReference type="SUPFAM" id="SSF48264">
    <property type="entry name" value="Cytochrome P450"/>
    <property type="match status" value="1"/>
</dbReference>
<protein>
    <submittedName>
        <fullName evidence="8">Cytochrome P450</fullName>
    </submittedName>
</protein>
<dbReference type="PANTHER" id="PTHR24291">
    <property type="entry name" value="CYTOCHROME P450 FAMILY 4"/>
    <property type="match status" value="1"/>
</dbReference>